<feature type="compositionally biased region" description="Low complexity" evidence="2">
    <location>
        <begin position="197"/>
        <end position="207"/>
    </location>
</feature>
<dbReference type="InterPro" id="IPR000571">
    <property type="entry name" value="Znf_CCCH"/>
</dbReference>
<proteinExistence type="predicted"/>
<dbReference type="Pfam" id="PF22936">
    <property type="entry name" value="Pol_BBD"/>
    <property type="match status" value="1"/>
</dbReference>
<keyword evidence="1" id="KW-0863">Zinc-finger</keyword>
<comment type="caution">
    <text evidence="4">The sequence shown here is derived from an EMBL/GenBank/DDBJ whole genome shotgun (WGS) entry which is preliminary data.</text>
</comment>
<evidence type="ECO:0000313" key="5">
    <source>
        <dbReference type="Proteomes" id="UP001151760"/>
    </source>
</evidence>
<dbReference type="PANTHER" id="PTHR47481:SF31">
    <property type="entry name" value="OS01G0873500 PROTEIN"/>
    <property type="match status" value="1"/>
</dbReference>
<name>A0ABQ5FP05_9ASTR</name>
<keyword evidence="1" id="KW-0479">Metal-binding</keyword>
<dbReference type="EMBL" id="BQNB010017601">
    <property type="protein sequence ID" value="GJT65076.1"/>
    <property type="molecule type" value="Genomic_DNA"/>
</dbReference>
<keyword evidence="1" id="KW-0862">Zinc</keyword>
<dbReference type="PROSITE" id="PS50103">
    <property type="entry name" value="ZF_C3H1"/>
    <property type="match status" value="1"/>
</dbReference>
<evidence type="ECO:0000256" key="2">
    <source>
        <dbReference type="SAM" id="MobiDB-lite"/>
    </source>
</evidence>
<reference evidence="4" key="2">
    <citation type="submission" date="2022-01" db="EMBL/GenBank/DDBJ databases">
        <authorList>
            <person name="Yamashiro T."/>
            <person name="Shiraishi A."/>
            <person name="Satake H."/>
            <person name="Nakayama K."/>
        </authorList>
    </citation>
    <scope>NUCLEOTIDE SEQUENCE</scope>
</reference>
<feature type="domain" description="C3H1-type" evidence="3">
    <location>
        <begin position="170"/>
        <end position="196"/>
    </location>
</feature>
<sequence>MTGPDITTTTTTTTLLSNKLPHVTHQHLLTRLKVDKIVLSWIFSTFSDTLQARLVVVRPKLTKEAWGLISDIVKDNKRSRTNALKVKLRSIKLGDQTTESYFQKIESIVTILTRLDSHVNDEDVVHYALEEMRLKSKSLALPMDPSSSFLMVLMAESGTTHRSSTTNQVKSWRLCFNFTKGACRFSDLCRYVHDPSTRSGTSNNGSTARIHGTNDNESTTNELLAKLLKQLGSLGVNNSVNLVANHTSSMLYVGPNVDPASGAWNMGTGASSHLNASLTSLSDVFNTCIYSSISVDDGHTIPITNMGHSILPAQHGSLHLNNVLITPNIVKNLIYVRQFVRDNNCPVEFDTFGFSIKDFTTRRMLLRCDSTRDLYPVTSPSPIPYAYLVSQHTWH</sequence>
<feature type="region of interest" description="Disordered" evidence="2">
    <location>
        <begin position="196"/>
        <end position="217"/>
    </location>
</feature>
<organism evidence="4 5">
    <name type="scientific">Tanacetum coccineum</name>
    <dbReference type="NCBI Taxonomy" id="301880"/>
    <lineage>
        <taxon>Eukaryota</taxon>
        <taxon>Viridiplantae</taxon>
        <taxon>Streptophyta</taxon>
        <taxon>Embryophyta</taxon>
        <taxon>Tracheophyta</taxon>
        <taxon>Spermatophyta</taxon>
        <taxon>Magnoliopsida</taxon>
        <taxon>eudicotyledons</taxon>
        <taxon>Gunneridae</taxon>
        <taxon>Pentapetalae</taxon>
        <taxon>asterids</taxon>
        <taxon>campanulids</taxon>
        <taxon>Asterales</taxon>
        <taxon>Asteraceae</taxon>
        <taxon>Asteroideae</taxon>
        <taxon>Anthemideae</taxon>
        <taxon>Anthemidinae</taxon>
        <taxon>Tanacetum</taxon>
    </lineage>
</organism>
<gene>
    <name evidence="4" type="ORF">Tco_1016556</name>
</gene>
<dbReference type="PANTHER" id="PTHR47481">
    <property type="match status" value="1"/>
</dbReference>
<evidence type="ECO:0000313" key="4">
    <source>
        <dbReference type="EMBL" id="GJT65076.1"/>
    </source>
</evidence>
<evidence type="ECO:0000259" key="3">
    <source>
        <dbReference type="PROSITE" id="PS50103"/>
    </source>
</evidence>
<evidence type="ECO:0000256" key="1">
    <source>
        <dbReference type="PROSITE-ProRule" id="PRU00723"/>
    </source>
</evidence>
<dbReference type="Proteomes" id="UP001151760">
    <property type="component" value="Unassembled WGS sequence"/>
</dbReference>
<reference evidence="4" key="1">
    <citation type="journal article" date="2022" name="Int. J. Mol. Sci.">
        <title>Draft Genome of Tanacetum Coccineum: Genomic Comparison of Closely Related Tanacetum-Family Plants.</title>
        <authorList>
            <person name="Yamashiro T."/>
            <person name="Shiraishi A."/>
            <person name="Nakayama K."/>
            <person name="Satake H."/>
        </authorList>
    </citation>
    <scope>NUCLEOTIDE SEQUENCE</scope>
</reference>
<feature type="zinc finger region" description="C3H1-type" evidence="1">
    <location>
        <begin position="170"/>
        <end position="196"/>
    </location>
</feature>
<dbReference type="InterPro" id="IPR054722">
    <property type="entry name" value="PolX-like_BBD"/>
</dbReference>
<accession>A0ABQ5FP05</accession>
<keyword evidence="5" id="KW-1185">Reference proteome</keyword>
<protein>
    <submittedName>
        <fullName evidence="4">Ribonuclease H-like domain-containing protein</fullName>
    </submittedName>
</protein>
<dbReference type="SMART" id="SM00356">
    <property type="entry name" value="ZnF_C3H1"/>
    <property type="match status" value="1"/>
</dbReference>